<evidence type="ECO:0000256" key="4">
    <source>
        <dbReference type="ARBA" id="ARBA00023069"/>
    </source>
</evidence>
<keyword evidence="5" id="KW-0966">Cell projection</keyword>
<evidence type="ECO:0000256" key="2">
    <source>
        <dbReference type="ARBA" id="ARBA00004496"/>
    </source>
</evidence>
<keyword evidence="4" id="KW-0969">Cilium</keyword>
<feature type="domain" description="HYDIN/VesB/CFA65-like Ig-like" evidence="7">
    <location>
        <begin position="60"/>
        <end position="138"/>
    </location>
</feature>
<dbReference type="Pfam" id="PF22544">
    <property type="entry name" value="HYDIN_VesB_CFA65-like_Ig"/>
    <property type="match status" value="1"/>
</dbReference>
<dbReference type="NCBIfam" id="NF012200">
    <property type="entry name" value="choice_anch_D"/>
    <property type="match status" value="1"/>
</dbReference>
<evidence type="ECO:0000259" key="7">
    <source>
        <dbReference type="Pfam" id="PF22544"/>
    </source>
</evidence>
<gene>
    <name evidence="8" type="ORF">NWE73_07625</name>
</gene>
<keyword evidence="3" id="KW-0963">Cytoplasm</keyword>
<dbReference type="InterPro" id="IPR013783">
    <property type="entry name" value="Ig-like_fold"/>
</dbReference>
<dbReference type="PROSITE" id="PS51257">
    <property type="entry name" value="PROKAR_LIPOPROTEIN"/>
    <property type="match status" value="1"/>
</dbReference>
<evidence type="ECO:0000313" key="9">
    <source>
        <dbReference type="Proteomes" id="UP001152321"/>
    </source>
</evidence>
<dbReference type="InterPro" id="IPR053879">
    <property type="entry name" value="HYDIN_VesB_CFA65-like_Ig"/>
</dbReference>
<evidence type="ECO:0000256" key="3">
    <source>
        <dbReference type="ARBA" id="ARBA00022490"/>
    </source>
</evidence>
<name>A0ABT6DJX7_9BACT</name>
<accession>A0ABT6DJX7</accession>
<proteinExistence type="predicted"/>
<keyword evidence="9" id="KW-1185">Reference proteome</keyword>
<dbReference type="Gene3D" id="2.60.40.10">
    <property type="entry name" value="Immunoglobulins"/>
    <property type="match status" value="1"/>
</dbReference>
<protein>
    <submittedName>
        <fullName evidence="8">Choice-of-anchor D domain-containing protein</fullName>
    </submittedName>
</protein>
<comment type="subcellular location">
    <subcellularLocation>
        <location evidence="1">Cell projection</location>
        <location evidence="1">Cilium</location>
    </subcellularLocation>
    <subcellularLocation>
        <location evidence="2">Cytoplasm</location>
    </subcellularLocation>
</comment>
<sequence>MKTWLMALTGSLISCFVSVSSIAAETQPTESQLTITVANSVENVQTLGNSDHHGGNQYYNYNFGITRVNTSQYARFTLRSTGNQPLLIDSVRLYGSAFYGNSNCPRVLNPGRTCDAWIEFRPWYEGSYSGQLVFATSAGNFIVRLYGWGNRY</sequence>
<evidence type="ECO:0000256" key="1">
    <source>
        <dbReference type="ARBA" id="ARBA00004138"/>
    </source>
</evidence>
<organism evidence="8 9">
    <name type="scientific">Bdellovibrio svalbardensis</name>
    <dbReference type="NCBI Taxonomy" id="2972972"/>
    <lineage>
        <taxon>Bacteria</taxon>
        <taxon>Pseudomonadati</taxon>
        <taxon>Bdellovibrionota</taxon>
        <taxon>Bdellovibrionia</taxon>
        <taxon>Bdellovibrionales</taxon>
        <taxon>Pseudobdellovibrionaceae</taxon>
        <taxon>Bdellovibrio</taxon>
    </lineage>
</organism>
<feature type="chain" id="PRO_5045604499" evidence="6">
    <location>
        <begin position="24"/>
        <end position="152"/>
    </location>
</feature>
<feature type="signal peptide" evidence="6">
    <location>
        <begin position="1"/>
        <end position="23"/>
    </location>
</feature>
<evidence type="ECO:0000313" key="8">
    <source>
        <dbReference type="EMBL" id="MDG0816229.1"/>
    </source>
</evidence>
<reference evidence="8" key="1">
    <citation type="submission" date="2022-08" db="EMBL/GenBank/DDBJ databases">
        <title>Novel Bdellovibrio Species Isolated from Svalbard: Designation Bdellovibrio svalbardensis.</title>
        <authorList>
            <person name="Mitchell R.J."/>
            <person name="Choi S.Y."/>
        </authorList>
    </citation>
    <scope>NUCLEOTIDE SEQUENCE</scope>
    <source>
        <strain evidence="8">PAP01</strain>
    </source>
</reference>
<comment type="caution">
    <text evidence="8">The sequence shown here is derived from an EMBL/GenBank/DDBJ whole genome shotgun (WGS) entry which is preliminary data.</text>
</comment>
<dbReference type="RefSeq" id="WP_277577706.1">
    <property type="nucleotide sequence ID" value="NZ_JANRMI010000002.1"/>
</dbReference>
<dbReference type="Proteomes" id="UP001152321">
    <property type="component" value="Unassembled WGS sequence"/>
</dbReference>
<evidence type="ECO:0000256" key="6">
    <source>
        <dbReference type="SAM" id="SignalP"/>
    </source>
</evidence>
<dbReference type="EMBL" id="JANRMI010000002">
    <property type="protein sequence ID" value="MDG0816229.1"/>
    <property type="molecule type" value="Genomic_DNA"/>
</dbReference>
<keyword evidence="6" id="KW-0732">Signal</keyword>
<evidence type="ECO:0000256" key="5">
    <source>
        <dbReference type="ARBA" id="ARBA00023273"/>
    </source>
</evidence>